<sequence>MQMSWKVSTSLVTHTRSRRSDISPYYHSRASIPVGYYGTAIRRRPIHFEFDNPFQSRRNFTNSRERWRQHHVNMAFGELRKLLPTYPPDKKLSKHDILKLSMKYITFLSTVLKKMDSNEPDICSDCGVLGNEDSSKCSPSPSGSTSSSDCGVLSTKLDLEHVSVESLTSNIQLEEANK</sequence>
<dbReference type="InterPro" id="IPR036638">
    <property type="entry name" value="HLH_DNA-bd_sf"/>
</dbReference>
<dbReference type="PROSITE" id="PS50888">
    <property type="entry name" value="BHLH"/>
    <property type="match status" value="1"/>
</dbReference>
<dbReference type="InterPro" id="IPR011598">
    <property type="entry name" value="bHLH_dom"/>
</dbReference>
<name>A0ABN8MME7_9CNID</name>
<feature type="domain" description="BHLH" evidence="5">
    <location>
        <begin position="56"/>
        <end position="108"/>
    </location>
</feature>
<gene>
    <name evidence="6" type="ORF">PEVE_00038768</name>
</gene>
<comment type="caution">
    <text evidence="6">The sequence shown here is derived from an EMBL/GenBank/DDBJ whole genome shotgun (WGS) entry which is preliminary data.</text>
</comment>
<feature type="region of interest" description="Disordered" evidence="4">
    <location>
        <begin position="132"/>
        <end position="151"/>
    </location>
</feature>
<evidence type="ECO:0000256" key="3">
    <source>
        <dbReference type="ARBA" id="ARBA00023163"/>
    </source>
</evidence>
<feature type="compositionally biased region" description="Low complexity" evidence="4">
    <location>
        <begin position="136"/>
        <end position="151"/>
    </location>
</feature>
<reference evidence="6 7" key="1">
    <citation type="submission" date="2022-05" db="EMBL/GenBank/DDBJ databases">
        <authorList>
            <consortium name="Genoscope - CEA"/>
            <person name="William W."/>
        </authorList>
    </citation>
    <scope>NUCLEOTIDE SEQUENCE [LARGE SCALE GENOMIC DNA]</scope>
</reference>
<keyword evidence="3" id="KW-0804">Transcription</keyword>
<keyword evidence="2" id="KW-0238">DNA-binding</keyword>
<keyword evidence="7" id="KW-1185">Reference proteome</keyword>
<dbReference type="PANTHER" id="PTHR13864">
    <property type="entry name" value="T-CELL ACUTE LYMPHOCYTIC LEUKEMIA/STEM CELL LEUKEMIA-RELATED"/>
    <property type="match status" value="1"/>
</dbReference>
<dbReference type="PANTHER" id="PTHR13864:SF15">
    <property type="entry name" value="T-CELL ACUTE LYMPHOCYTIC LEUKEMIA PROTEIN 1 HOMOLOG-RELATED"/>
    <property type="match status" value="1"/>
</dbReference>
<organism evidence="6 7">
    <name type="scientific">Porites evermanni</name>
    <dbReference type="NCBI Taxonomy" id="104178"/>
    <lineage>
        <taxon>Eukaryota</taxon>
        <taxon>Metazoa</taxon>
        <taxon>Cnidaria</taxon>
        <taxon>Anthozoa</taxon>
        <taxon>Hexacorallia</taxon>
        <taxon>Scleractinia</taxon>
        <taxon>Fungiina</taxon>
        <taxon>Poritidae</taxon>
        <taxon>Porites</taxon>
    </lineage>
</organism>
<evidence type="ECO:0000313" key="6">
    <source>
        <dbReference type="EMBL" id="CAH3031070.1"/>
    </source>
</evidence>
<dbReference type="InterPro" id="IPR040238">
    <property type="entry name" value="TAL-like"/>
</dbReference>
<proteinExistence type="predicted"/>
<protein>
    <recommendedName>
        <fullName evidence="5">BHLH domain-containing protein</fullName>
    </recommendedName>
</protein>
<accession>A0ABN8MME7</accession>
<evidence type="ECO:0000313" key="7">
    <source>
        <dbReference type="Proteomes" id="UP001159427"/>
    </source>
</evidence>
<dbReference type="Gene3D" id="4.10.280.10">
    <property type="entry name" value="Helix-loop-helix DNA-binding domain"/>
    <property type="match status" value="1"/>
</dbReference>
<dbReference type="Proteomes" id="UP001159427">
    <property type="component" value="Unassembled WGS sequence"/>
</dbReference>
<evidence type="ECO:0000256" key="1">
    <source>
        <dbReference type="ARBA" id="ARBA00023015"/>
    </source>
</evidence>
<evidence type="ECO:0000256" key="2">
    <source>
        <dbReference type="ARBA" id="ARBA00023125"/>
    </source>
</evidence>
<dbReference type="SMART" id="SM00353">
    <property type="entry name" value="HLH"/>
    <property type="match status" value="1"/>
</dbReference>
<evidence type="ECO:0000256" key="4">
    <source>
        <dbReference type="SAM" id="MobiDB-lite"/>
    </source>
</evidence>
<dbReference type="CDD" id="cd11413">
    <property type="entry name" value="bHLH_TS_TAL_LYL"/>
    <property type="match status" value="1"/>
</dbReference>
<evidence type="ECO:0000259" key="5">
    <source>
        <dbReference type="PROSITE" id="PS50888"/>
    </source>
</evidence>
<dbReference type="EMBL" id="CALNXI010000668">
    <property type="protein sequence ID" value="CAH3031070.1"/>
    <property type="molecule type" value="Genomic_DNA"/>
</dbReference>
<keyword evidence="1" id="KW-0805">Transcription regulation</keyword>
<dbReference type="SUPFAM" id="SSF47459">
    <property type="entry name" value="HLH, helix-loop-helix DNA-binding domain"/>
    <property type="match status" value="1"/>
</dbReference>
<dbReference type="Pfam" id="PF00010">
    <property type="entry name" value="HLH"/>
    <property type="match status" value="1"/>
</dbReference>